<organism evidence="10 11">
    <name type="scientific">Dielma fastidiosa</name>
    <dbReference type="NCBI Taxonomy" id="1034346"/>
    <lineage>
        <taxon>Bacteria</taxon>
        <taxon>Bacillati</taxon>
        <taxon>Bacillota</taxon>
        <taxon>Erysipelotrichia</taxon>
        <taxon>Erysipelotrichales</taxon>
        <taxon>Erysipelotrichaceae</taxon>
        <taxon>Dielma</taxon>
    </lineage>
</organism>
<comment type="subcellular location">
    <subcellularLocation>
        <location evidence="1">Cell membrane</location>
        <topology evidence="1">Multi-pass membrane protein</topology>
    </subcellularLocation>
</comment>
<dbReference type="EMBL" id="QJKH01000007">
    <property type="protein sequence ID" value="PXX78572.1"/>
    <property type="molecule type" value="Genomic_DNA"/>
</dbReference>
<keyword evidence="3" id="KW-1003">Cell membrane</keyword>
<evidence type="ECO:0000256" key="3">
    <source>
        <dbReference type="ARBA" id="ARBA00022475"/>
    </source>
</evidence>
<dbReference type="RefSeq" id="WP_022939216.1">
    <property type="nucleotide sequence ID" value="NZ_CABKRQ010000008.1"/>
</dbReference>
<evidence type="ECO:0000256" key="5">
    <source>
        <dbReference type="ARBA" id="ARBA00022683"/>
    </source>
</evidence>
<dbReference type="PROSITE" id="PS51106">
    <property type="entry name" value="PTS_EIIC_TYPE_4"/>
    <property type="match status" value="1"/>
</dbReference>
<accession>A0A2V2FX40</accession>
<gene>
    <name evidence="10" type="ORF">DES51_107113</name>
</gene>
<evidence type="ECO:0000256" key="7">
    <source>
        <dbReference type="ARBA" id="ARBA00022989"/>
    </source>
</evidence>
<evidence type="ECO:0000256" key="2">
    <source>
        <dbReference type="ARBA" id="ARBA00022448"/>
    </source>
</evidence>
<dbReference type="Proteomes" id="UP000247612">
    <property type="component" value="Unassembled WGS sequence"/>
</dbReference>
<name>A0A2V2FX40_9FIRM</name>
<evidence type="ECO:0000256" key="1">
    <source>
        <dbReference type="ARBA" id="ARBA00004651"/>
    </source>
</evidence>
<feature type="transmembrane region" description="Helical" evidence="9">
    <location>
        <begin position="208"/>
        <end position="239"/>
    </location>
</feature>
<dbReference type="GO" id="GO:0005886">
    <property type="term" value="C:plasma membrane"/>
    <property type="evidence" value="ECO:0007669"/>
    <property type="project" value="UniProtKB-SubCell"/>
</dbReference>
<protein>
    <submittedName>
        <fullName evidence="10">PTS system mannose-specific IIC component</fullName>
    </submittedName>
</protein>
<dbReference type="PANTHER" id="PTHR32502:SF28">
    <property type="entry name" value="PHOSPHOTRANSFERASE SYSTEM SUGAR-SPECIFIC EIIC COMPONENT"/>
    <property type="match status" value="1"/>
</dbReference>
<evidence type="ECO:0000313" key="10">
    <source>
        <dbReference type="EMBL" id="PXX78572.1"/>
    </source>
</evidence>
<dbReference type="InterPro" id="IPR050303">
    <property type="entry name" value="GatZ_KbaZ_carbometab"/>
</dbReference>
<proteinExistence type="predicted"/>
<evidence type="ECO:0000256" key="9">
    <source>
        <dbReference type="SAM" id="Phobius"/>
    </source>
</evidence>
<dbReference type="InterPro" id="IPR004700">
    <property type="entry name" value="PTS_IIC_man"/>
</dbReference>
<dbReference type="PANTHER" id="PTHR32502">
    <property type="entry name" value="N-ACETYLGALACTOSAMINE PERMEASE II COMPONENT-RELATED"/>
    <property type="match status" value="1"/>
</dbReference>
<comment type="caution">
    <text evidence="10">The sequence shown here is derived from an EMBL/GenBank/DDBJ whole genome shotgun (WGS) entry which is preliminary data.</text>
</comment>
<keyword evidence="7 9" id="KW-1133">Transmembrane helix</keyword>
<feature type="transmembrane region" description="Helical" evidence="9">
    <location>
        <begin position="71"/>
        <end position="89"/>
    </location>
</feature>
<sequence>MVLSLWQNLALIILAFMVPVDKYGFTFGLRWPVITAMIAGAIVGDMNTALIIGGTLQLMSLGVASIGGSSVPEYGVGAVIGVAIGVSSGSVESGLAIGIPVAMLMVQFDVIAKISQSVIVRLSQDFCNKKKFKEMNLILMCGPFIMGLTAAVPVGIALLIGADVVNAVLAAMPQWFTGGLSIASKMLPVVGVALLLNYMPAKKYLPAILLGYFLVAFMNISMLGVAIVSAIIAMVFYAYKNESSNAVVNGGLEDE</sequence>
<evidence type="ECO:0000313" key="11">
    <source>
        <dbReference type="Proteomes" id="UP000247612"/>
    </source>
</evidence>
<keyword evidence="5" id="KW-0598">Phosphotransferase system</keyword>
<evidence type="ECO:0000256" key="6">
    <source>
        <dbReference type="ARBA" id="ARBA00022692"/>
    </source>
</evidence>
<evidence type="ECO:0000256" key="4">
    <source>
        <dbReference type="ARBA" id="ARBA00022597"/>
    </source>
</evidence>
<keyword evidence="6 9" id="KW-0812">Transmembrane</keyword>
<keyword evidence="11" id="KW-1185">Reference proteome</keyword>
<feature type="transmembrane region" description="Helical" evidence="9">
    <location>
        <begin position="95"/>
        <end position="115"/>
    </location>
</feature>
<feature type="transmembrane region" description="Helical" evidence="9">
    <location>
        <begin position="33"/>
        <end position="59"/>
    </location>
</feature>
<dbReference type="GeneID" id="94440686"/>
<dbReference type="GO" id="GO:0009401">
    <property type="term" value="P:phosphoenolpyruvate-dependent sugar phosphotransferase system"/>
    <property type="evidence" value="ECO:0007669"/>
    <property type="project" value="UniProtKB-KW"/>
</dbReference>
<feature type="transmembrane region" description="Helical" evidence="9">
    <location>
        <begin position="136"/>
        <end position="162"/>
    </location>
</feature>
<reference evidence="10 11" key="1">
    <citation type="submission" date="2018-05" db="EMBL/GenBank/DDBJ databases">
        <title>Genomic Encyclopedia of Type Strains, Phase IV (KMG-IV): sequencing the most valuable type-strain genomes for metagenomic binning, comparative biology and taxonomic classification.</title>
        <authorList>
            <person name="Goeker M."/>
        </authorList>
    </citation>
    <scope>NUCLEOTIDE SEQUENCE [LARGE SCALE GENOMIC DNA]</scope>
    <source>
        <strain evidence="10 11">JC118</strain>
    </source>
</reference>
<keyword evidence="2" id="KW-0813">Transport</keyword>
<keyword evidence="4" id="KW-0762">Sugar transport</keyword>
<dbReference type="OrthoDB" id="9815089at2"/>
<feature type="transmembrane region" description="Helical" evidence="9">
    <location>
        <begin position="174"/>
        <end position="196"/>
    </location>
</feature>
<evidence type="ECO:0000256" key="8">
    <source>
        <dbReference type="ARBA" id="ARBA00023136"/>
    </source>
</evidence>
<dbReference type="STRING" id="1034346.GCA_000313565_02940"/>
<dbReference type="Pfam" id="PF03609">
    <property type="entry name" value="EII-Sor"/>
    <property type="match status" value="1"/>
</dbReference>
<dbReference type="AlphaFoldDB" id="A0A2V2FX40"/>
<keyword evidence="8 9" id="KW-0472">Membrane</keyword>